<feature type="compositionally biased region" description="Polar residues" evidence="1">
    <location>
        <begin position="72"/>
        <end position="108"/>
    </location>
</feature>
<gene>
    <name evidence="2" type="ORF">AGERDE_LOCUS8993</name>
</gene>
<evidence type="ECO:0000313" key="2">
    <source>
        <dbReference type="EMBL" id="CAG8598802.1"/>
    </source>
</evidence>
<protein>
    <submittedName>
        <fullName evidence="2">13618_t:CDS:1</fullName>
    </submittedName>
</protein>
<name>A0A9N9CFS7_9GLOM</name>
<dbReference type="OrthoDB" id="10653558at2759"/>
<accession>A0A9N9CFS7</accession>
<comment type="caution">
    <text evidence="2">The sequence shown here is derived from an EMBL/GenBank/DDBJ whole genome shotgun (WGS) entry which is preliminary data.</text>
</comment>
<dbReference type="AlphaFoldDB" id="A0A9N9CFS7"/>
<proteinExistence type="predicted"/>
<organism evidence="2 3">
    <name type="scientific">Ambispora gerdemannii</name>
    <dbReference type="NCBI Taxonomy" id="144530"/>
    <lineage>
        <taxon>Eukaryota</taxon>
        <taxon>Fungi</taxon>
        <taxon>Fungi incertae sedis</taxon>
        <taxon>Mucoromycota</taxon>
        <taxon>Glomeromycotina</taxon>
        <taxon>Glomeromycetes</taxon>
        <taxon>Archaeosporales</taxon>
        <taxon>Ambisporaceae</taxon>
        <taxon>Ambispora</taxon>
    </lineage>
</organism>
<feature type="region of interest" description="Disordered" evidence="1">
    <location>
        <begin position="63"/>
        <end position="132"/>
    </location>
</feature>
<reference evidence="2" key="1">
    <citation type="submission" date="2021-06" db="EMBL/GenBank/DDBJ databases">
        <authorList>
            <person name="Kallberg Y."/>
            <person name="Tangrot J."/>
            <person name="Rosling A."/>
        </authorList>
    </citation>
    <scope>NUCLEOTIDE SEQUENCE</scope>
    <source>
        <strain evidence="2">MT106</strain>
    </source>
</reference>
<evidence type="ECO:0000313" key="3">
    <source>
        <dbReference type="Proteomes" id="UP000789831"/>
    </source>
</evidence>
<keyword evidence="3" id="KW-1185">Reference proteome</keyword>
<dbReference type="EMBL" id="CAJVPL010002087">
    <property type="protein sequence ID" value="CAG8598802.1"/>
    <property type="molecule type" value="Genomic_DNA"/>
</dbReference>
<evidence type="ECO:0000256" key="1">
    <source>
        <dbReference type="SAM" id="MobiDB-lite"/>
    </source>
</evidence>
<dbReference type="Proteomes" id="UP000789831">
    <property type="component" value="Unassembled WGS sequence"/>
</dbReference>
<sequence>MLRTIRDMDPRVVDKAHMTNTYILESINGELNDIEEYLNQNNNEATSNNNQVSDTADLENIDLLLPKPMSPKSMSQKPTSQKSASTFERPTSQKSAPTSKKSTSQKLASTFEEQHHLKNQNQHPKNQPKELCKFHLLKLQ</sequence>